<sequence length="338" mass="39077">MHQLIRYHKVKLLKYIPKLQSIPQEIFGDDFTFSAETIVRDVLFEMLKVFFLPFSIFSMYSFLISPFIEFVWKAEDNYILPHWYTCSSSTPSPYSLSFLCVHVDNYWTFLAFNVIQLVIIVGLFHFFFLSAALYFITIRSLEIIAQKLVNMVAVMSTKMDYRNGMLVEGESDTSSWLIGRQINEVELQEDFIRLIRCHQYFRSLADEVRPYLNAVSSASFTIFFSTVLLSIFMISNSTEVSWIRQKSLLILTSGLMTFAGDSRYQVDHSDDSNEWGLMLTNVHLNDAGVYECQINIEPKLKRAIHLIVTSGNGDINFYSDNEADASGKNINTYTMTFE</sequence>
<dbReference type="Pfam" id="PF07686">
    <property type="entry name" value="V-set"/>
    <property type="match status" value="1"/>
</dbReference>
<dbReference type="InterPro" id="IPR013106">
    <property type="entry name" value="Ig_V-set"/>
</dbReference>
<feature type="transmembrane region" description="Helical" evidence="1">
    <location>
        <begin position="49"/>
        <end position="68"/>
    </location>
</feature>
<dbReference type="AlphaFoldDB" id="A0AAN9XXW1"/>
<feature type="domain" description="Immunoglobulin V-set" evidence="2">
    <location>
        <begin position="227"/>
        <end position="301"/>
    </location>
</feature>
<comment type="caution">
    <text evidence="3">The sequence shown here is derived from an EMBL/GenBank/DDBJ whole genome shotgun (WGS) entry which is preliminary data.</text>
</comment>
<proteinExistence type="predicted"/>
<feature type="transmembrane region" description="Helical" evidence="1">
    <location>
        <begin position="211"/>
        <end position="234"/>
    </location>
</feature>
<keyword evidence="1" id="KW-0472">Membrane</keyword>
<evidence type="ECO:0000259" key="2">
    <source>
        <dbReference type="Pfam" id="PF07686"/>
    </source>
</evidence>
<dbReference type="Proteomes" id="UP001367676">
    <property type="component" value="Unassembled WGS sequence"/>
</dbReference>
<reference evidence="3 4" key="1">
    <citation type="submission" date="2024-03" db="EMBL/GenBank/DDBJ databases">
        <title>Adaptation during the transition from Ophiocordyceps entomopathogen to insect associate is accompanied by gene loss and intensified selection.</title>
        <authorList>
            <person name="Ward C.M."/>
            <person name="Onetto C.A."/>
            <person name="Borneman A.R."/>
        </authorList>
    </citation>
    <scope>NUCLEOTIDE SEQUENCE [LARGE SCALE GENOMIC DNA]</scope>
    <source>
        <strain evidence="3">AWRI1</strain>
        <tissue evidence="3">Single Adult Female</tissue>
    </source>
</reference>
<keyword evidence="1" id="KW-0812">Transmembrane</keyword>
<name>A0AAN9XXW1_9HEMI</name>
<keyword evidence="4" id="KW-1185">Reference proteome</keyword>
<evidence type="ECO:0000313" key="3">
    <source>
        <dbReference type="EMBL" id="KAK7573971.1"/>
    </source>
</evidence>
<dbReference type="InterPro" id="IPR013783">
    <property type="entry name" value="Ig-like_fold"/>
</dbReference>
<dbReference type="SUPFAM" id="SSF48726">
    <property type="entry name" value="Immunoglobulin"/>
    <property type="match status" value="1"/>
</dbReference>
<dbReference type="InterPro" id="IPR037448">
    <property type="entry name" value="Zig-8"/>
</dbReference>
<dbReference type="PANTHER" id="PTHR23279">
    <property type="entry name" value="DEFECTIVE PROBOSCIS EXTENSION RESPONSE DPR -RELATED"/>
    <property type="match status" value="1"/>
</dbReference>
<keyword evidence="1" id="KW-1133">Transmembrane helix</keyword>
<evidence type="ECO:0000256" key="1">
    <source>
        <dbReference type="SAM" id="Phobius"/>
    </source>
</evidence>
<dbReference type="GO" id="GO:0032589">
    <property type="term" value="C:neuron projection membrane"/>
    <property type="evidence" value="ECO:0007669"/>
    <property type="project" value="TreeGrafter"/>
</dbReference>
<dbReference type="GO" id="GO:0050808">
    <property type="term" value="P:synapse organization"/>
    <property type="evidence" value="ECO:0007669"/>
    <property type="project" value="TreeGrafter"/>
</dbReference>
<evidence type="ECO:0000313" key="4">
    <source>
        <dbReference type="Proteomes" id="UP001367676"/>
    </source>
</evidence>
<accession>A0AAN9XXW1</accession>
<dbReference type="InterPro" id="IPR036179">
    <property type="entry name" value="Ig-like_dom_sf"/>
</dbReference>
<dbReference type="Gene3D" id="2.60.40.10">
    <property type="entry name" value="Immunoglobulins"/>
    <property type="match status" value="1"/>
</dbReference>
<protein>
    <recommendedName>
        <fullName evidence="2">Immunoglobulin V-set domain-containing protein</fullName>
    </recommendedName>
</protein>
<dbReference type="EMBL" id="JBBCAQ010000037">
    <property type="protein sequence ID" value="KAK7573971.1"/>
    <property type="molecule type" value="Genomic_DNA"/>
</dbReference>
<gene>
    <name evidence="3" type="ORF">V9T40_011162</name>
</gene>
<dbReference type="PANTHER" id="PTHR23279:SF46">
    <property type="entry name" value="DEFECTIVE PROBOSCIS EXTENSION RESPONSE 10, ISOFORM A-RELATED"/>
    <property type="match status" value="1"/>
</dbReference>
<feature type="transmembrane region" description="Helical" evidence="1">
    <location>
        <begin position="114"/>
        <end position="137"/>
    </location>
</feature>
<organism evidence="3 4">
    <name type="scientific">Parthenolecanium corni</name>
    <dbReference type="NCBI Taxonomy" id="536013"/>
    <lineage>
        <taxon>Eukaryota</taxon>
        <taxon>Metazoa</taxon>
        <taxon>Ecdysozoa</taxon>
        <taxon>Arthropoda</taxon>
        <taxon>Hexapoda</taxon>
        <taxon>Insecta</taxon>
        <taxon>Pterygota</taxon>
        <taxon>Neoptera</taxon>
        <taxon>Paraneoptera</taxon>
        <taxon>Hemiptera</taxon>
        <taxon>Sternorrhyncha</taxon>
        <taxon>Coccoidea</taxon>
        <taxon>Coccidae</taxon>
        <taxon>Parthenolecanium</taxon>
    </lineage>
</organism>